<name>S0DEG8_9ZZZZ</name>
<evidence type="ECO:0000313" key="1">
    <source>
        <dbReference type="EMBL" id="CCO21693.1"/>
    </source>
</evidence>
<accession>S0DEG8</accession>
<reference evidence="1" key="1">
    <citation type="submission" date="2012-10" db="EMBL/GenBank/DDBJ databases">
        <authorList>
            <person name="Sandrine L."/>
        </authorList>
    </citation>
    <scope>NUCLEOTIDE SEQUENCE</scope>
</reference>
<sequence length="28" mass="3374">MRMRHAWYKFGCDRSKTEGILLIEPSTF</sequence>
<proteinExistence type="predicted"/>
<dbReference type="AlphaFoldDB" id="S0DEG8"/>
<protein>
    <submittedName>
        <fullName evidence="1">Uncharacterized protein</fullName>
    </submittedName>
</protein>
<dbReference type="EMBL" id="HF548317">
    <property type="protein sequence ID" value="CCO21693.1"/>
    <property type="molecule type" value="Genomic_DNA"/>
</dbReference>
<gene>
    <name evidence="1" type="ORF">BN138_881</name>
</gene>
<organism evidence="1">
    <name type="scientific">termite gut metagenome</name>
    <dbReference type="NCBI Taxonomy" id="433724"/>
    <lineage>
        <taxon>unclassified sequences</taxon>
        <taxon>metagenomes</taxon>
        <taxon>organismal metagenomes</taxon>
    </lineage>
</organism>
<reference evidence="1" key="2">
    <citation type="journal article" date="2013" name="Biotechnol. Biofuels">
        <title>Mining for hemicellulases in the fungus-growing termite Pseudacanthotermes militaris using functional metagenomics.</title>
        <authorList>
            <person name="Bastien G."/>
            <person name="Arnal G."/>
            <person name="Bozonnet S."/>
            <person name="Laguerre S."/>
            <person name="Ferreira F."/>
            <person name="Faure R."/>
            <person name="Henrissat B."/>
            <person name="Lefevre F."/>
            <person name="Robe P."/>
            <person name="Bouchez O."/>
            <person name="Noirot C."/>
            <person name="Dumon C."/>
            <person name="O'Donohue M."/>
        </authorList>
    </citation>
    <scope>NUCLEOTIDE SEQUENCE</scope>
</reference>